<dbReference type="InterPro" id="IPR051313">
    <property type="entry name" value="Bact_iron-sidero_bind"/>
</dbReference>
<dbReference type="AlphaFoldDB" id="A0A443KEL3"/>
<feature type="domain" description="Fe/B12 periplasmic-binding" evidence="6">
    <location>
        <begin position="44"/>
        <end position="329"/>
    </location>
</feature>
<dbReference type="PROSITE" id="PS50983">
    <property type="entry name" value="FE_B12_PBP"/>
    <property type="match status" value="1"/>
</dbReference>
<dbReference type="GO" id="GO:0030288">
    <property type="term" value="C:outer membrane-bounded periplasmic space"/>
    <property type="evidence" value="ECO:0007669"/>
    <property type="project" value="TreeGrafter"/>
</dbReference>
<dbReference type="Proteomes" id="UP000284451">
    <property type="component" value="Unassembled WGS sequence"/>
</dbReference>
<proteinExistence type="inferred from homology"/>
<dbReference type="RefSeq" id="WP_128232431.1">
    <property type="nucleotide sequence ID" value="NZ_SAUY01000012.1"/>
</dbReference>
<keyword evidence="4" id="KW-0410">Iron transport</keyword>
<dbReference type="Pfam" id="PF01497">
    <property type="entry name" value="Peripla_BP_2"/>
    <property type="match status" value="1"/>
</dbReference>
<comment type="caution">
    <text evidence="7">The sequence shown here is derived from an EMBL/GenBank/DDBJ whole genome shotgun (WGS) entry which is preliminary data.</text>
</comment>
<dbReference type="SUPFAM" id="SSF53807">
    <property type="entry name" value="Helical backbone' metal receptor"/>
    <property type="match status" value="1"/>
</dbReference>
<keyword evidence="3" id="KW-0813">Transport</keyword>
<gene>
    <name evidence="7" type="ORF">D2T29_10965</name>
</gene>
<dbReference type="PANTHER" id="PTHR30532">
    <property type="entry name" value="IRON III DICITRATE-BINDING PERIPLASMIC PROTEIN"/>
    <property type="match status" value="1"/>
</dbReference>
<comment type="similarity">
    <text evidence="2">Belongs to the bacterial solute-binding protein 8 family.</text>
</comment>
<evidence type="ECO:0000256" key="3">
    <source>
        <dbReference type="ARBA" id="ARBA00022448"/>
    </source>
</evidence>
<reference evidence="7 8" key="2">
    <citation type="submission" date="2019-01" db="EMBL/GenBank/DDBJ databases">
        <authorList>
            <person name="Li Y."/>
        </authorList>
    </citation>
    <scope>NUCLEOTIDE SEQUENCE [LARGE SCALE GENOMIC DNA]</scope>
    <source>
        <strain evidence="7 8">07D10-4-3</strain>
    </source>
</reference>
<protein>
    <submittedName>
        <fullName evidence="7">Iron ABC transporter substrate-binding protein</fullName>
    </submittedName>
</protein>
<keyword evidence="4" id="KW-0408">Iron</keyword>
<evidence type="ECO:0000256" key="1">
    <source>
        <dbReference type="ARBA" id="ARBA00004196"/>
    </source>
</evidence>
<keyword evidence="5" id="KW-0732">Signal</keyword>
<organism evidence="7 8">
    <name type="scientific">Paenirhodobacter populi</name>
    <dbReference type="NCBI Taxonomy" id="2306993"/>
    <lineage>
        <taxon>Bacteria</taxon>
        <taxon>Pseudomonadati</taxon>
        <taxon>Pseudomonadota</taxon>
        <taxon>Alphaproteobacteria</taxon>
        <taxon>Rhodobacterales</taxon>
        <taxon>Rhodobacter group</taxon>
        <taxon>Paenirhodobacter</taxon>
    </lineage>
</organism>
<dbReference type="PANTHER" id="PTHR30532:SF28">
    <property type="entry name" value="PETROBACTIN-BINDING PROTEIN YCLQ"/>
    <property type="match status" value="1"/>
</dbReference>
<evidence type="ECO:0000313" key="7">
    <source>
        <dbReference type="EMBL" id="RWR31238.1"/>
    </source>
</evidence>
<evidence type="ECO:0000256" key="2">
    <source>
        <dbReference type="ARBA" id="ARBA00008814"/>
    </source>
</evidence>
<keyword evidence="4" id="KW-0406">Ion transport</keyword>
<evidence type="ECO:0000313" key="8">
    <source>
        <dbReference type="Proteomes" id="UP000284451"/>
    </source>
</evidence>
<dbReference type="EMBL" id="SAUY01000012">
    <property type="protein sequence ID" value="RWR31238.1"/>
    <property type="molecule type" value="Genomic_DNA"/>
</dbReference>
<name>A0A443KEL3_9RHOB</name>
<dbReference type="InterPro" id="IPR002491">
    <property type="entry name" value="ABC_transptr_periplasmic_BD"/>
</dbReference>
<dbReference type="Gene3D" id="3.40.50.1980">
    <property type="entry name" value="Nitrogenase molybdenum iron protein domain"/>
    <property type="match status" value="2"/>
</dbReference>
<evidence type="ECO:0000256" key="4">
    <source>
        <dbReference type="ARBA" id="ARBA00022496"/>
    </source>
</evidence>
<reference evidence="7 8" key="1">
    <citation type="submission" date="2019-01" db="EMBL/GenBank/DDBJ databases">
        <title>Sinorhodobacter populi sp. nov. isolated from the symptomatic bark tissue of Populus euramericana canker.</title>
        <authorList>
            <person name="Xu G."/>
        </authorList>
    </citation>
    <scope>NUCLEOTIDE SEQUENCE [LARGE SCALE GENOMIC DNA]</scope>
    <source>
        <strain evidence="7 8">07D10-4-3</strain>
    </source>
</reference>
<evidence type="ECO:0000256" key="5">
    <source>
        <dbReference type="ARBA" id="ARBA00022729"/>
    </source>
</evidence>
<evidence type="ECO:0000259" key="6">
    <source>
        <dbReference type="PROSITE" id="PS50983"/>
    </source>
</evidence>
<sequence length="329" mass="34052">MNGRRISFMTPIVVTLGLAVGAAAEDIRVPHARGEVVLPAPPQRIAVFDLPTLDTVNALGKSGLVVAVPKPADRPANFPAHLSVYAEDRFAPAGTVFEPDAEALKALGPDLIVVGGRSRGKYDEMGAIAPTIDMSGGEGDLVANVVRSTETLGRLLGAQEAAETRIAAFTATVAEVRDLGRDAGTGLVLFGAGQGVSAQPPGSRFGAVYDLVGITPVMEPAAPDAGPRPEAGTPEAEAARVRQQEVLVAALAAEPDWIFVIDRNAAVGNAEGEPLADRLAKDERVTATKAWQADRVIHLDARTWYLMGGGIDAISASAEAVAEAFAAAQ</sequence>
<dbReference type="GO" id="GO:1901678">
    <property type="term" value="P:iron coordination entity transport"/>
    <property type="evidence" value="ECO:0007669"/>
    <property type="project" value="UniProtKB-ARBA"/>
</dbReference>
<accession>A0A443KEL3</accession>
<comment type="subcellular location">
    <subcellularLocation>
        <location evidence="1">Cell envelope</location>
    </subcellularLocation>
</comment>